<dbReference type="OrthoDB" id="8775977at2"/>
<keyword evidence="2" id="KW-1185">Reference proteome</keyword>
<reference evidence="1 2" key="1">
    <citation type="submission" date="2018-06" db="EMBL/GenBank/DDBJ databases">
        <title>Azoarcus communis strain SWub3 genome.</title>
        <authorList>
            <person name="Zorraquino Salvo V."/>
            <person name="Toubiana D."/>
            <person name="Blumwald E."/>
        </authorList>
    </citation>
    <scope>NUCLEOTIDE SEQUENCE [LARGE SCALE GENOMIC DNA]</scope>
    <source>
        <strain evidence="1 2">SWub3</strain>
    </source>
</reference>
<proteinExistence type="predicted"/>
<dbReference type="Proteomes" id="UP000248259">
    <property type="component" value="Unassembled WGS sequence"/>
</dbReference>
<dbReference type="EMBL" id="QKOE01000009">
    <property type="protein sequence ID" value="PZA16130.1"/>
    <property type="molecule type" value="Genomic_DNA"/>
</dbReference>
<gene>
    <name evidence="1" type="ORF">DNK49_13915</name>
</gene>
<protein>
    <submittedName>
        <fullName evidence="1">Uncharacterized protein</fullName>
    </submittedName>
</protein>
<organism evidence="1 2">
    <name type="scientific">Parazoarcus communis SWub3 = DSM 12120</name>
    <dbReference type="NCBI Taxonomy" id="1121029"/>
    <lineage>
        <taxon>Bacteria</taxon>
        <taxon>Pseudomonadati</taxon>
        <taxon>Pseudomonadota</taxon>
        <taxon>Betaproteobacteria</taxon>
        <taxon>Rhodocyclales</taxon>
        <taxon>Zoogloeaceae</taxon>
        <taxon>Parazoarcus</taxon>
    </lineage>
</organism>
<accession>A0A323UWX7</accession>
<comment type="caution">
    <text evidence="1">The sequence shown here is derived from an EMBL/GenBank/DDBJ whole genome shotgun (WGS) entry which is preliminary data.</text>
</comment>
<dbReference type="AlphaFoldDB" id="A0A323UWX7"/>
<dbReference type="RefSeq" id="WP_110525650.1">
    <property type="nucleotide sequence ID" value="NZ_QKOE01000009.1"/>
</dbReference>
<evidence type="ECO:0000313" key="2">
    <source>
        <dbReference type="Proteomes" id="UP000248259"/>
    </source>
</evidence>
<name>A0A323UWX7_9RHOO</name>
<evidence type="ECO:0000313" key="1">
    <source>
        <dbReference type="EMBL" id="PZA16130.1"/>
    </source>
</evidence>
<sequence>MPAQTAAAPALSRAHRRAIEKAARRAPKATIHRHRKRTDLPLRLIPWNIHGVWAPLDTILDRLEKDGTIEWSGGEPVLYDAGTADWHNSAQAIRGIADFHEIAARRKGWTINTEPIHRIARLLESDDEITQQDIDDVRTCSAMLRRLSGELTLGEARAYLNETCIRIEVERAGLCDSIEMETTGHGL</sequence>